<evidence type="ECO:0000256" key="1">
    <source>
        <dbReference type="ARBA" id="ARBA00022490"/>
    </source>
</evidence>
<dbReference type="CDD" id="cd02440">
    <property type="entry name" value="AdoMet_MTases"/>
    <property type="match status" value="1"/>
</dbReference>
<name>A0A6I1EWL2_9BURK</name>
<comment type="function">
    <text evidence="6">Specifically methylates the N7 position of guanine in position 527 of 16S rRNA.</text>
</comment>
<reference evidence="7 8" key="1">
    <citation type="submission" date="2019-10" db="EMBL/GenBank/DDBJ databases">
        <title>Genome diversity of Sutterella seckii.</title>
        <authorList>
            <person name="Chaplin A.V."/>
            <person name="Sokolova S.R."/>
            <person name="Mosin K.A."/>
            <person name="Ivanova E.L."/>
            <person name="Kochetkova T.O."/>
            <person name="Goltsov A.Y."/>
            <person name="Trofimov D.Y."/>
            <person name="Efimov B.A."/>
        </authorList>
    </citation>
    <scope>NUCLEOTIDE SEQUENCE [LARGE SCALE GENOMIC DNA]</scope>
    <source>
        <strain evidence="7 8">ASD393</strain>
    </source>
</reference>
<comment type="similarity">
    <text evidence="6">Belongs to the methyltransferase superfamily. RNA methyltransferase RsmG family.</text>
</comment>
<dbReference type="Pfam" id="PF02527">
    <property type="entry name" value="GidB"/>
    <property type="match status" value="1"/>
</dbReference>
<dbReference type="InterPro" id="IPR029063">
    <property type="entry name" value="SAM-dependent_MTases_sf"/>
</dbReference>
<dbReference type="OrthoDB" id="9808773at2"/>
<dbReference type="GO" id="GO:0005829">
    <property type="term" value="C:cytosol"/>
    <property type="evidence" value="ECO:0007669"/>
    <property type="project" value="TreeGrafter"/>
</dbReference>
<dbReference type="InterPro" id="IPR003682">
    <property type="entry name" value="rRNA_ssu_MeTfrase_G"/>
</dbReference>
<feature type="binding site" evidence="6">
    <location>
        <position position="148"/>
    </location>
    <ligand>
        <name>S-adenosyl-L-methionine</name>
        <dbReference type="ChEBI" id="CHEBI:59789"/>
    </ligand>
</feature>
<proteinExistence type="inferred from homology"/>
<feature type="binding site" evidence="6">
    <location>
        <position position="84"/>
    </location>
    <ligand>
        <name>S-adenosyl-L-methionine</name>
        <dbReference type="ChEBI" id="CHEBI:59789"/>
    </ligand>
</feature>
<dbReference type="AlphaFoldDB" id="A0A6I1EWL2"/>
<evidence type="ECO:0000313" key="8">
    <source>
        <dbReference type="Proteomes" id="UP000430564"/>
    </source>
</evidence>
<dbReference type="PANTHER" id="PTHR31760:SF0">
    <property type="entry name" value="S-ADENOSYL-L-METHIONINE-DEPENDENT METHYLTRANSFERASES SUPERFAMILY PROTEIN"/>
    <property type="match status" value="1"/>
</dbReference>
<accession>A0A6I1EWL2</accession>
<dbReference type="PANTHER" id="PTHR31760">
    <property type="entry name" value="S-ADENOSYL-L-METHIONINE-DEPENDENT METHYLTRANSFERASES SUPERFAMILY PROTEIN"/>
    <property type="match status" value="1"/>
</dbReference>
<dbReference type="EC" id="2.1.1.170" evidence="6"/>
<dbReference type="SUPFAM" id="SSF53335">
    <property type="entry name" value="S-adenosyl-L-methionine-dependent methyltransferases"/>
    <property type="match status" value="1"/>
</dbReference>
<evidence type="ECO:0000313" key="7">
    <source>
        <dbReference type="EMBL" id="KAB7663269.1"/>
    </source>
</evidence>
<comment type="caution">
    <text evidence="6">Lacks conserved residue(s) required for the propagation of feature annotation.</text>
</comment>
<dbReference type="GO" id="GO:0070043">
    <property type="term" value="F:rRNA (guanine-N7-)-methyltransferase activity"/>
    <property type="evidence" value="ECO:0007669"/>
    <property type="project" value="UniProtKB-UniRule"/>
</dbReference>
<keyword evidence="4 6" id="KW-0808">Transferase</keyword>
<dbReference type="HAMAP" id="MF_00074">
    <property type="entry name" value="16SrRNA_methyltr_G"/>
    <property type="match status" value="1"/>
</dbReference>
<protein>
    <recommendedName>
        <fullName evidence="6">Ribosomal RNA small subunit methyltransferase G</fullName>
        <ecNumber evidence="6">2.1.1.170</ecNumber>
    </recommendedName>
    <alternativeName>
        <fullName evidence="6">16S rRNA 7-methylguanosine methyltransferase</fullName>
        <shortName evidence="6">16S rRNA m7G methyltransferase</shortName>
    </alternativeName>
</protein>
<dbReference type="NCBIfam" id="TIGR00138">
    <property type="entry name" value="rsmG_gidB"/>
    <property type="match status" value="1"/>
</dbReference>
<keyword evidence="3 6" id="KW-0489">Methyltransferase</keyword>
<sequence>MNSIAIDSSQLRAGLEAEGLPVDDNIIHSFLGYAELLLKWNRVYNLTAIRRPEEVLTHHLLDSAALVPWLGRVAPDAKNILDVGCGGGLPSVPVAILRPDLEVTGVDAVGKKVAFVNQAAIELGLKNLRARHSRVEKLQGEWDMITSRAFASLSDFVTLTRPLLSPGGRWLAMKGAKTEEEIAALPNGITVEMLEPIHVPGLEEVRHLIVLSQSL</sequence>
<evidence type="ECO:0000256" key="5">
    <source>
        <dbReference type="ARBA" id="ARBA00022691"/>
    </source>
</evidence>
<keyword evidence="5 6" id="KW-0949">S-adenosyl-L-methionine</keyword>
<evidence type="ECO:0000256" key="6">
    <source>
        <dbReference type="HAMAP-Rule" id="MF_00074"/>
    </source>
</evidence>
<organism evidence="7 8">
    <name type="scientific">Sutterella seckii</name>
    <dbReference type="NCBI Taxonomy" id="1944635"/>
    <lineage>
        <taxon>Bacteria</taxon>
        <taxon>Pseudomonadati</taxon>
        <taxon>Pseudomonadota</taxon>
        <taxon>Betaproteobacteria</taxon>
        <taxon>Burkholderiales</taxon>
        <taxon>Sutterellaceae</taxon>
        <taxon>Sutterella</taxon>
    </lineage>
</organism>
<comment type="caution">
    <text evidence="7">The sequence shown here is derived from an EMBL/GenBank/DDBJ whole genome shotgun (WGS) entry which is preliminary data.</text>
</comment>
<evidence type="ECO:0000256" key="4">
    <source>
        <dbReference type="ARBA" id="ARBA00022679"/>
    </source>
</evidence>
<keyword evidence="2 6" id="KW-0698">rRNA processing</keyword>
<dbReference type="Proteomes" id="UP000430564">
    <property type="component" value="Unassembled WGS sequence"/>
</dbReference>
<feature type="binding site" evidence="6">
    <location>
        <position position="89"/>
    </location>
    <ligand>
        <name>S-adenosyl-L-methionine</name>
        <dbReference type="ChEBI" id="CHEBI:59789"/>
    </ligand>
</feature>
<dbReference type="PIRSF" id="PIRSF003078">
    <property type="entry name" value="GidB"/>
    <property type="match status" value="1"/>
</dbReference>
<dbReference type="EMBL" id="WEHX01000001">
    <property type="protein sequence ID" value="KAB7663269.1"/>
    <property type="molecule type" value="Genomic_DNA"/>
</dbReference>
<evidence type="ECO:0000256" key="2">
    <source>
        <dbReference type="ARBA" id="ARBA00022552"/>
    </source>
</evidence>
<comment type="catalytic activity">
    <reaction evidence="6">
        <text>guanosine(527) in 16S rRNA + S-adenosyl-L-methionine = N(7)-methylguanosine(527) in 16S rRNA + S-adenosyl-L-homocysteine</text>
        <dbReference type="Rhea" id="RHEA:42732"/>
        <dbReference type="Rhea" id="RHEA-COMP:10209"/>
        <dbReference type="Rhea" id="RHEA-COMP:10210"/>
        <dbReference type="ChEBI" id="CHEBI:57856"/>
        <dbReference type="ChEBI" id="CHEBI:59789"/>
        <dbReference type="ChEBI" id="CHEBI:74269"/>
        <dbReference type="ChEBI" id="CHEBI:74480"/>
        <dbReference type="EC" id="2.1.1.170"/>
    </reaction>
</comment>
<dbReference type="RefSeq" id="WP_152157206.1">
    <property type="nucleotide sequence ID" value="NZ_WEHX01000001.1"/>
</dbReference>
<comment type="subcellular location">
    <subcellularLocation>
        <location evidence="6">Cytoplasm</location>
    </subcellularLocation>
</comment>
<gene>
    <name evidence="6 7" type="primary">rsmG</name>
    <name evidence="7" type="ORF">GBM95_00020</name>
</gene>
<keyword evidence="1 6" id="KW-0963">Cytoplasm</keyword>
<evidence type="ECO:0000256" key="3">
    <source>
        <dbReference type="ARBA" id="ARBA00022603"/>
    </source>
</evidence>
<dbReference type="Gene3D" id="3.40.50.150">
    <property type="entry name" value="Vaccinia Virus protein VP39"/>
    <property type="match status" value="1"/>
</dbReference>
<feature type="binding site" evidence="6">
    <location>
        <begin position="135"/>
        <end position="136"/>
    </location>
    <ligand>
        <name>S-adenosyl-L-methionine</name>
        <dbReference type="ChEBI" id="CHEBI:59789"/>
    </ligand>
</feature>